<dbReference type="InterPro" id="IPR036425">
    <property type="entry name" value="MoaB/Mog-like_dom_sf"/>
</dbReference>
<dbReference type="CDD" id="cd00885">
    <property type="entry name" value="cinA"/>
    <property type="match status" value="1"/>
</dbReference>
<dbReference type="RefSeq" id="WP_145365296.1">
    <property type="nucleotide sequence ID" value="NZ_CP036268.1"/>
</dbReference>
<evidence type="ECO:0000256" key="1">
    <source>
        <dbReference type="HAMAP-Rule" id="MF_00226"/>
    </source>
</evidence>
<dbReference type="Proteomes" id="UP000317318">
    <property type="component" value="Chromosome"/>
</dbReference>
<evidence type="ECO:0000259" key="2">
    <source>
        <dbReference type="SMART" id="SM00852"/>
    </source>
</evidence>
<dbReference type="Gene3D" id="3.90.950.20">
    <property type="entry name" value="CinA-like"/>
    <property type="match status" value="1"/>
</dbReference>
<dbReference type="Gene3D" id="3.40.980.10">
    <property type="entry name" value="MoaB/Mog-like domain"/>
    <property type="match status" value="1"/>
</dbReference>
<reference evidence="3 4" key="1">
    <citation type="submission" date="2019-02" db="EMBL/GenBank/DDBJ databases">
        <title>Deep-cultivation of Planctomycetes and their phenomic and genomic characterization uncovers novel biology.</title>
        <authorList>
            <person name="Wiegand S."/>
            <person name="Jogler M."/>
            <person name="Boedeker C."/>
            <person name="Pinto D."/>
            <person name="Vollmers J."/>
            <person name="Rivas-Marin E."/>
            <person name="Kohn T."/>
            <person name="Peeters S.H."/>
            <person name="Heuer A."/>
            <person name="Rast P."/>
            <person name="Oberbeckmann S."/>
            <person name="Bunk B."/>
            <person name="Jeske O."/>
            <person name="Meyerdierks A."/>
            <person name="Storesund J.E."/>
            <person name="Kallscheuer N."/>
            <person name="Luecker S."/>
            <person name="Lage O.M."/>
            <person name="Pohl T."/>
            <person name="Merkel B.J."/>
            <person name="Hornburger P."/>
            <person name="Mueller R.-W."/>
            <person name="Bruemmer F."/>
            <person name="Labrenz M."/>
            <person name="Spormann A.M."/>
            <person name="Op den Camp H."/>
            <person name="Overmann J."/>
            <person name="Amann R."/>
            <person name="Jetten M.S.M."/>
            <person name="Mascher T."/>
            <person name="Medema M.H."/>
            <person name="Devos D.P."/>
            <person name="Kaster A.-K."/>
            <person name="Ovreas L."/>
            <person name="Rohde M."/>
            <person name="Galperin M.Y."/>
            <person name="Jogler C."/>
        </authorList>
    </citation>
    <scope>NUCLEOTIDE SEQUENCE [LARGE SCALE GENOMIC DNA]</scope>
    <source>
        <strain evidence="3 4">Pan189</strain>
    </source>
</reference>
<evidence type="ECO:0000313" key="4">
    <source>
        <dbReference type="Proteomes" id="UP000317318"/>
    </source>
</evidence>
<keyword evidence="4" id="KW-1185">Reference proteome</keyword>
<dbReference type="Gene3D" id="3.30.70.2860">
    <property type="match status" value="1"/>
</dbReference>
<dbReference type="InterPro" id="IPR041424">
    <property type="entry name" value="CinA_KH"/>
</dbReference>
<dbReference type="InterPro" id="IPR008135">
    <property type="entry name" value="Competence-induced_CinA"/>
</dbReference>
<dbReference type="InterPro" id="IPR001453">
    <property type="entry name" value="MoaB/Mog_dom"/>
</dbReference>
<dbReference type="HAMAP" id="MF_00226_B">
    <property type="entry name" value="CinA_B"/>
    <property type="match status" value="1"/>
</dbReference>
<dbReference type="OrthoDB" id="9801454at2"/>
<dbReference type="Pfam" id="PF02464">
    <property type="entry name" value="CinA"/>
    <property type="match status" value="1"/>
</dbReference>
<dbReference type="EMBL" id="CP036268">
    <property type="protein sequence ID" value="QDT39130.1"/>
    <property type="molecule type" value="Genomic_DNA"/>
</dbReference>
<dbReference type="AlphaFoldDB" id="A0A517R5K2"/>
<organism evidence="3 4">
    <name type="scientific">Stratiformator vulcanicus</name>
    <dbReference type="NCBI Taxonomy" id="2527980"/>
    <lineage>
        <taxon>Bacteria</taxon>
        <taxon>Pseudomonadati</taxon>
        <taxon>Planctomycetota</taxon>
        <taxon>Planctomycetia</taxon>
        <taxon>Planctomycetales</taxon>
        <taxon>Planctomycetaceae</taxon>
        <taxon>Stratiformator</taxon>
    </lineage>
</organism>
<dbReference type="SUPFAM" id="SSF142433">
    <property type="entry name" value="CinA-like"/>
    <property type="match status" value="1"/>
</dbReference>
<protein>
    <recommendedName>
        <fullName evidence="1">CinA-like protein</fullName>
    </recommendedName>
</protein>
<proteinExistence type="inferred from homology"/>
<name>A0A517R5K2_9PLAN</name>
<gene>
    <name evidence="3" type="primary">cinA</name>
    <name evidence="3" type="ORF">Pan189_35330</name>
</gene>
<dbReference type="PIRSF" id="PIRSF006728">
    <property type="entry name" value="CinA"/>
    <property type="match status" value="1"/>
</dbReference>
<feature type="domain" description="MoaB/Mog" evidence="2">
    <location>
        <begin position="4"/>
        <end position="177"/>
    </location>
</feature>
<dbReference type="NCBIfam" id="TIGR00200">
    <property type="entry name" value="cinA_nterm"/>
    <property type="match status" value="1"/>
</dbReference>
<dbReference type="PANTHER" id="PTHR13939">
    <property type="entry name" value="NICOTINAMIDE-NUCLEOTIDE AMIDOHYDROLASE PNCC"/>
    <property type="match status" value="1"/>
</dbReference>
<dbReference type="Pfam" id="PF18146">
    <property type="entry name" value="CinA_KH"/>
    <property type="match status" value="1"/>
</dbReference>
<accession>A0A517R5K2</accession>
<dbReference type="Pfam" id="PF00994">
    <property type="entry name" value="MoCF_biosynth"/>
    <property type="match status" value="1"/>
</dbReference>
<dbReference type="PANTHER" id="PTHR13939:SF0">
    <property type="entry name" value="NMN AMIDOHYDROLASE-LIKE PROTEIN YFAY"/>
    <property type="match status" value="1"/>
</dbReference>
<dbReference type="InterPro" id="IPR008136">
    <property type="entry name" value="CinA_C"/>
</dbReference>
<evidence type="ECO:0000313" key="3">
    <source>
        <dbReference type="EMBL" id="QDT39130.1"/>
    </source>
</evidence>
<dbReference type="InterPro" id="IPR050101">
    <property type="entry name" value="CinA"/>
</dbReference>
<sequence length="413" mass="45052">MDAEIVAIGSELTRGAKLDTNSQWLSTALAEAGITVHWQVTVADDLPRIAQAFRTAAGRSDLVIITGGLGPTQDDLTRDGLATAFERPLEFDQSQFDQIRRLFESRGRTMAERNRLQAMFPRGATPIPNPIGTAPGIWLEVSKGDRSESVCRFAALPGVPSEMKRMYAEFVRPRLPQTDQIIRTARINIFGAGESEVEERLGELTARDRSPEVGITAHEGTITLRIVARGTSEEDCARQFDAVRTTTTEKLGDLVFGEEDVELEHIVAEHLAKLGRTLAIAETATAGLVAHRLFLTERVDDLVVRAITLSPNQFATLAEMTGSPQLAENEMKGLAADCALKLRRDARSDFGLAISPFETVRDAQVAAGLAISLADETGVEVVRHVPVGDWSIARSRAAKAALDLLRRSLARHR</sequence>
<dbReference type="SUPFAM" id="SSF53218">
    <property type="entry name" value="Molybdenum cofactor biosynthesis proteins"/>
    <property type="match status" value="1"/>
</dbReference>
<dbReference type="InterPro" id="IPR036653">
    <property type="entry name" value="CinA-like_C"/>
</dbReference>
<dbReference type="SMART" id="SM00852">
    <property type="entry name" value="MoCF_biosynth"/>
    <property type="match status" value="1"/>
</dbReference>
<comment type="similarity">
    <text evidence="1">Belongs to the CinA family.</text>
</comment>
<dbReference type="KEGG" id="svp:Pan189_35330"/>